<dbReference type="Gene3D" id="2.60.40.3500">
    <property type="match status" value="1"/>
</dbReference>
<dbReference type="Pfam" id="PF11741">
    <property type="entry name" value="AMIN"/>
    <property type="match status" value="2"/>
</dbReference>
<keyword evidence="12" id="KW-1185">Reference proteome</keyword>
<gene>
    <name evidence="11" type="primary">pilQ</name>
    <name evidence="11" type="ORF">GQF02_13310</name>
</gene>
<evidence type="ECO:0000256" key="1">
    <source>
        <dbReference type="ARBA" id="ARBA00004370"/>
    </source>
</evidence>
<dbReference type="Pfam" id="PF03958">
    <property type="entry name" value="Secretin_N"/>
    <property type="match status" value="1"/>
</dbReference>
<dbReference type="InterPro" id="IPR001775">
    <property type="entry name" value="GspD/PilQ"/>
</dbReference>
<dbReference type="EMBL" id="WSSB01000013">
    <property type="protein sequence ID" value="MXR37952.1"/>
    <property type="molecule type" value="Genomic_DNA"/>
</dbReference>
<comment type="similarity">
    <text evidence="7">Belongs to the bacterial secretin family.</text>
</comment>
<dbReference type="Pfam" id="PF00263">
    <property type="entry name" value="Secretin"/>
    <property type="match status" value="1"/>
</dbReference>
<accession>A0A845BNF8</accession>
<dbReference type="InterPro" id="IPR005644">
    <property type="entry name" value="NolW-like"/>
</dbReference>
<keyword evidence="6" id="KW-0998">Cell outer membrane</keyword>
<dbReference type="GO" id="GO:0009306">
    <property type="term" value="P:protein secretion"/>
    <property type="evidence" value="ECO:0007669"/>
    <property type="project" value="InterPro"/>
</dbReference>
<evidence type="ECO:0000256" key="4">
    <source>
        <dbReference type="ARBA" id="ARBA00022927"/>
    </source>
</evidence>
<evidence type="ECO:0000256" key="6">
    <source>
        <dbReference type="ARBA" id="ARBA00023237"/>
    </source>
</evidence>
<dbReference type="SMART" id="SM00965">
    <property type="entry name" value="STN"/>
    <property type="match status" value="1"/>
</dbReference>
<comment type="caution">
    <text evidence="11">The sequence shown here is derived from an EMBL/GenBank/DDBJ whole genome shotgun (WGS) entry which is preliminary data.</text>
</comment>
<evidence type="ECO:0000256" key="5">
    <source>
        <dbReference type="ARBA" id="ARBA00023136"/>
    </source>
</evidence>
<proteinExistence type="inferred from homology"/>
<sequence>MKTTRQLTMLAGSLLISSNLVWAAGNSITKIETLPGNGDQQVLAITLAKPALLPKSFALSNPPRIAFDFIDTGSSLAKTQLALPGPLLNNATIVAAGERSRVILSLAKNSPYQTRVEGNRILVTLGNVQQRVQPASITTPASSVPVATTPAYVANISGSDISLVDFRRGSDASGRVVIDLPNASSATDVSRSGKSLIINLSAPLPRRLERRLDVTDFGTPVQSIDASNQGKGSRVVLQNAGEWEFSSYQANQQLVVEVRKISTEQANAALMALGKTIYKGEKLSLNFQNVEVRALLQTLAEFAGFNLVTGDTVTGTMTLRLKDVPWDQALDIVLQQKGLAKRQVGNVIRIAPQADMIALAKQAAEAKEATTLQEPLITEVFQIKYRTVEEVMSAIAGLVDIDSKNKGSTSTNNTGNNNGLRASAYADAKTNQLVVREKPPVLDEIRAVLAIIDKPSKQVLIEARIVEVSDTFQRDLGVKLGFAKVGGDTSVGSGYGPAGGTPLPGGPATLPTTPNINLPSGLTGGNVGIIFKGASSIIGLELQAMQTQGKGKIVSSPRVLTADRTKAIIKEGIEIPYQSNSGDQGTTTSFKEANLVLDVTPQITPDNDIILDVQVNKDAANFLKSVNGEPSIDKREVKTQVRIGDGNTVVIGGIYIQDESDTVSKVPLLGDIPVLGHLFRSNSRKNDRRELLVFITPRIVESETLIR</sequence>
<keyword evidence="4" id="KW-0653">Protein transport</keyword>
<keyword evidence="5" id="KW-0472">Membrane</keyword>
<evidence type="ECO:0000313" key="11">
    <source>
        <dbReference type="EMBL" id="MXR37952.1"/>
    </source>
</evidence>
<dbReference type="GO" id="GO:0009279">
    <property type="term" value="C:cell outer membrane"/>
    <property type="evidence" value="ECO:0007669"/>
    <property type="project" value="UniProtKB-SubCell"/>
</dbReference>
<dbReference type="InterPro" id="IPR051808">
    <property type="entry name" value="Type_IV_pilus_biogenesis"/>
</dbReference>
<dbReference type="InterPro" id="IPR013355">
    <property type="entry name" value="Pilus_4_PilQ"/>
</dbReference>
<protein>
    <submittedName>
        <fullName evidence="11">Type IV pilus secretin PilQ</fullName>
    </submittedName>
</protein>
<evidence type="ECO:0000256" key="7">
    <source>
        <dbReference type="RuleBase" id="RU004003"/>
    </source>
</evidence>
<dbReference type="AlphaFoldDB" id="A0A845BNF8"/>
<name>A0A845BNF8_9NEIS</name>
<dbReference type="PANTHER" id="PTHR30604:SF1">
    <property type="entry name" value="DNA UTILIZATION PROTEIN HOFQ"/>
    <property type="match status" value="1"/>
</dbReference>
<dbReference type="InterPro" id="IPR038591">
    <property type="entry name" value="NolW-like_sf"/>
</dbReference>
<dbReference type="Pfam" id="PF07660">
    <property type="entry name" value="STN"/>
    <property type="match status" value="1"/>
</dbReference>
<dbReference type="Proteomes" id="UP000467214">
    <property type="component" value="Unassembled WGS sequence"/>
</dbReference>
<dbReference type="InterPro" id="IPR004846">
    <property type="entry name" value="T2SS/T3SS_dom"/>
</dbReference>
<evidence type="ECO:0000313" key="12">
    <source>
        <dbReference type="Proteomes" id="UP000467214"/>
    </source>
</evidence>
<evidence type="ECO:0000256" key="2">
    <source>
        <dbReference type="ARBA" id="ARBA00022448"/>
    </source>
</evidence>
<comment type="subcellular location">
    <subcellularLocation>
        <location evidence="8">Cell outer membrane</location>
    </subcellularLocation>
    <subcellularLocation>
        <location evidence="1">Membrane</location>
    </subcellularLocation>
</comment>
<evidence type="ECO:0000256" key="3">
    <source>
        <dbReference type="ARBA" id="ARBA00022729"/>
    </source>
</evidence>
<dbReference type="InterPro" id="IPR011662">
    <property type="entry name" value="Secretin/TonB_short_N"/>
</dbReference>
<organism evidence="11 12">
    <name type="scientific">Craterilacuibacter sinensis</name>
    <dbReference type="NCBI Taxonomy" id="2686017"/>
    <lineage>
        <taxon>Bacteria</taxon>
        <taxon>Pseudomonadati</taxon>
        <taxon>Pseudomonadota</taxon>
        <taxon>Betaproteobacteria</taxon>
        <taxon>Neisseriales</taxon>
        <taxon>Neisseriaceae</taxon>
        <taxon>Craterilacuibacter</taxon>
    </lineage>
</organism>
<keyword evidence="3 9" id="KW-0732">Signal</keyword>
<evidence type="ECO:0000256" key="9">
    <source>
        <dbReference type="SAM" id="SignalP"/>
    </source>
</evidence>
<dbReference type="Gene3D" id="3.30.1370.120">
    <property type="match status" value="1"/>
</dbReference>
<dbReference type="Gene3D" id="3.30.1370.130">
    <property type="match status" value="1"/>
</dbReference>
<feature type="chain" id="PRO_5032402723" evidence="9">
    <location>
        <begin position="24"/>
        <end position="707"/>
    </location>
</feature>
<dbReference type="PANTHER" id="PTHR30604">
    <property type="entry name" value="PROTEIN TRANSPORT PROTEIN HOFQ"/>
    <property type="match status" value="1"/>
</dbReference>
<evidence type="ECO:0000256" key="8">
    <source>
        <dbReference type="RuleBase" id="RU004004"/>
    </source>
</evidence>
<dbReference type="PRINTS" id="PR01032">
    <property type="entry name" value="PHAGEIV"/>
</dbReference>
<dbReference type="Gene3D" id="2.60.40.3470">
    <property type="match status" value="1"/>
</dbReference>
<dbReference type="InterPro" id="IPR021731">
    <property type="entry name" value="AMIN_dom"/>
</dbReference>
<feature type="domain" description="Secretin/TonB short N-terminal" evidence="10">
    <location>
        <begin position="305"/>
        <end position="353"/>
    </location>
</feature>
<evidence type="ECO:0000259" key="10">
    <source>
        <dbReference type="SMART" id="SM00965"/>
    </source>
</evidence>
<reference evidence="11 12" key="1">
    <citation type="submission" date="2019-12" db="EMBL/GenBank/DDBJ databases">
        <title>Neisseriaceae gen. nov. sp. Genome sequencing and assembly.</title>
        <authorList>
            <person name="Liu Z."/>
            <person name="Li A."/>
        </authorList>
    </citation>
    <scope>NUCLEOTIDE SEQUENCE [LARGE SCALE GENOMIC DNA]</scope>
    <source>
        <strain evidence="11 12">B2N2-7</strain>
    </source>
</reference>
<feature type="signal peptide" evidence="9">
    <location>
        <begin position="1"/>
        <end position="23"/>
    </location>
</feature>
<dbReference type="NCBIfam" id="TIGR02515">
    <property type="entry name" value="IV_pilus_PilQ"/>
    <property type="match status" value="1"/>
</dbReference>
<dbReference type="RefSeq" id="WP_160797787.1">
    <property type="nucleotide sequence ID" value="NZ_WSSB01000013.1"/>
</dbReference>
<keyword evidence="2 8" id="KW-0813">Transport</keyword>
<dbReference type="PRINTS" id="PR00811">
    <property type="entry name" value="BCTERIALGSPD"/>
</dbReference>